<dbReference type="RefSeq" id="WP_181392718.1">
    <property type="nucleotide sequence ID" value="NZ_QGDS01000001.1"/>
</dbReference>
<accession>A0A316AQZ1</accession>
<dbReference type="Gene3D" id="2.60.40.4270">
    <property type="entry name" value="Listeria-Bacteroides repeat domain"/>
    <property type="match status" value="11"/>
</dbReference>
<sequence>MRIKTGKVWSIMRKGLRMGGILLMVLAVMLSVNMITVQAQGIHVADDIDDNAIEREAAKEAEEIKELLKSGAGAGSTSESGDATLGTETLAPVTPLGEELQGMADGTVDVNNVLLKSKMMQLAAEATDNTLNIGDGDIVLKEGGAYTQTSGATVVYEGTASEQKFTIWGLTDKNNITIEAGASPEITLEKLSSNLSGSTLGKSSIHIKSGAIVTLVLPPDSGGTGTVLVGSQLMPGIILEDGATLKIEGNGSIRVYGEGSKYAIESNQDSAGGSLLIEGNVDFQAYSKWTGGAIRVKPSSIATMKRILQGTLASVQNNDTTIQAENRDARSEKYSMKLPKDYLSFATATTAAGGDYVSYIADMAGEEVKDSMLLANVSNKGLHSYNLTGAGNTMTSLSGLISQKITYTVTFDANGGLLNGQPKILQGDVGYGTVITKPSPNPSRSNHEFAEWHKVKDSLALENQWIFGSGGDSVVRDTLIYASWKPIKCTVIYYSDNKKLKTDDTKTFGDIIQAGEKPNPEKTGFALVGWLTEDGSEWKFGSDGTTITKETTVLRAKWLADCKVTFNANAGSDEVTNMPAPNPLTVSATTTIPISPEDKPQRERYKFVAWYTDAKCTKIWNLGVDTVTKSMTLYAGWGADETNVTFHVNSQAGESVNPPTAKVEFGKGIPVPNAEKPARTTLATTYTVEGWYTDEKLTSKWDFDEGLKDADGKFDLYAKWHQVTCYAIFQANHPDAIPQEDQNLSATYNESLENAHMDLDDKLAGMFKRTGYEVKSWTTSTGKAWDMSAPLTGDVVLKAQWTPEQYTINFEAPNEEGCPAVPSGEGAKQIIYGKTLSRPNYPASGQKWLGHTFQGWYTEEDGGGHQWKFSDEPGADKVEGAMTLYAYWTLDEYTVSFHTYQGDENPPEAETGLHYGDPIPEPSEPSRDRYEFLGWMTEDGRLWDFSSDTVTGDMSLYAGWQGEPVDVILNVKYEPENEDPGKVLQVTLHDVRYGDFLTREQVEDQNTPETKKRPGYTLNGWYTGDGYQDEQLWNFAENQVLPEGNELMLYAHWTWDEYTVQFVTYKGDSSVPSQNGLRYGNLITRPVPDPSRAHYTFDAWYTDPDITDETTAWDFAKSTVTGDMSLYASWIPDVYTLSFETNGGSSLEPVEVTYGTYVPADNLKTTRAGYVLTGWYRDAELTQPFLPASEYVDKTMTIYAKWELQKYTVRYHYRASEDSDEEEVVTYKEAYKVGDYLPNPNKKIPHKTLSSWYKDDAYQDKWVFKRDKVQGDTDLYAHWSDTEYTVHFETYDGTEIKDIKMLWGEQPEQPKDPVRTGYTFTGWFKDADGKTPWSFEEDFVDGETIIYSGWKANLYTVSFDTAGGSAAPESQTVAYDSLIAEPAAPTKDGYVFKGWAAEGKTWDFKKDTLKGDLTLTAQWSEPESSGGNPGGGGQSGSGNGNVGTASTGTGTQNSGTGAADTANQALKDAANAIKEILTGDKAPLTYSIAGIILAAVGIIGALYKKIK</sequence>
<dbReference type="InterPro" id="IPR013378">
    <property type="entry name" value="InlB-like_B-rpt"/>
</dbReference>
<reference evidence="5" key="1">
    <citation type="submission" date="2017-07" db="EMBL/GenBank/DDBJ databases">
        <authorList>
            <person name="Varghese N."/>
            <person name="Submissions S."/>
        </authorList>
    </citation>
    <scope>NUCLEOTIDE SEQUENCE [LARGE SCALE GENOMIC DNA]</scope>
    <source>
        <strain evidence="5">NLAE-zl-C134</strain>
    </source>
</reference>
<evidence type="ECO:0000313" key="4">
    <source>
        <dbReference type="EMBL" id="SUQ12775.1"/>
    </source>
</evidence>
<gene>
    <name evidence="4" type="ORF">SAMN05216529_101672</name>
</gene>
<dbReference type="NCBIfam" id="TIGR02543">
    <property type="entry name" value="List_Bact_rpt"/>
    <property type="match status" value="3"/>
</dbReference>
<keyword evidence="3" id="KW-0812">Transmembrane</keyword>
<feature type="compositionally biased region" description="Gly residues" evidence="2">
    <location>
        <begin position="1427"/>
        <end position="1441"/>
    </location>
</feature>
<evidence type="ECO:0000313" key="5">
    <source>
        <dbReference type="Proteomes" id="UP000254051"/>
    </source>
</evidence>
<protein>
    <submittedName>
        <fullName evidence="4">Listeria/Bacterioides repeat-containing protein</fullName>
    </submittedName>
</protein>
<evidence type="ECO:0000256" key="1">
    <source>
        <dbReference type="ARBA" id="ARBA00004196"/>
    </source>
</evidence>
<dbReference type="InterPro" id="IPR042229">
    <property type="entry name" value="Listeria/Bacterioides_rpt_sf"/>
</dbReference>
<feature type="region of interest" description="Disordered" evidence="2">
    <location>
        <begin position="574"/>
        <end position="597"/>
    </location>
</feature>
<evidence type="ECO:0000256" key="3">
    <source>
        <dbReference type="SAM" id="Phobius"/>
    </source>
</evidence>
<name>A0A316AQZ1_9FIRM</name>
<keyword evidence="5" id="KW-1185">Reference proteome</keyword>
<evidence type="ECO:0000256" key="2">
    <source>
        <dbReference type="SAM" id="MobiDB-lite"/>
    </source>
</evidence>
<dbReference type="GO" id="GO:0030313">
    <property type="term" value="C:cell envelope"/>
    <property type="evidence" value="ECO:0007669"/>
    <property type="project" value="UniProtKB-SubCell"/>
</dbReference>
<keyword evidence="3" id="KW-0472">Membrane</keyword>
<comment type="subcellular location">
    <subcellularLocation>
        <location evidence="1">Cell envelope</location>
    </subcellularLocation>
</comment>
<dbReference type="EMBL" id="UHJJ01000001">
    <property type="protein sequence ID" value="SUQ12775.1"/>
    <property type="molecule type" value="Genomic_DNA"/>
</dbReference>
<dbReference type="Proteomes" id="UP000254051">
    <property type="component" value="Unassembled WGS sequence"/>
</dbReference>
<feature type="region of interest" description="Disordered" evidence="2">
    <location>
        <begin position="68"/>
        <end position="87"/>
    </location>
</feature>
<dbReference type="Pfam" id="PF09479">
    <property type="entry name" value="Flg_new"/>
    <property type="match status" value="12"/>
</dbReference>
<keyword evidence="3" id="KW-1133">Transmembrane helix</keyword>
<feature type="compositionally biased region" description="Polar residues" evidence="2">
    <location>
        <begin position="584"/>
        <end position="593"/>
    </location>
</feature>
<feature type="transmembrane region" description="Helical" evidence="3">
    <location>
        <begin position="1484"/>
        <end position="1503"/>
    </location>
</feature>
<organism evidence="4 5">
    <name type="scientific">Faecalicatena contorta</name>
    <dbReference type="NCBI Taxonomy" id="39482"/>
    <lineage>
        <taxon>Bacteria</taxon>
        <taxon>Bacillati</taxon>
        <taxon>Bacillota</taxon>
        <taxon>Clostridia</taxon>
        <taxon>Lachnospirales</taxon>
        <taxon>Lachnospiraceae</taxon>
        <taxon>Faecalicatena</taxon>
    </lineage>
</organism>
<proteinExistence type="predicted"/>
<feature type="compositionally biased region" description="Low complexity" evidence="2">
    <location>
        <begin position="1442"/>
        <end position="1459"/>
    </location>
</feature>
<feature type="region of interest" description="Disordered" evidence="2">
    <location>
        <begin position="1419"/>
        <end position="1459"/>
    </location>
</feature>